<accession>A0A538U2Z0</accession>
<feature type="non-terminal residue" evidence="3">
    <location>
        <position position="220"/>
    </location>
</feature>
<evidence type="ECO:0000256" key="1">
    <source>
        <dbReference type="SAM" id="MobiDB-lite"/>
    </source>
</evidence>
<dbReference type="InterPro" id="IPR008274">
    <property type="entry name" value="AldOxase/xan_DH_MoCoBD1"/>
</dbReference>
<comment type="caution">
    <text evidence="3">The sequence shown here is derived from an EMBL/GenBank/DDBJ whole genome shotgun (WGS) entry which is preliminary data.</text>
</comment>
<dbReference type="Gene3D" id="3.30.365.10">
    <property type="entry name" value="Aldehyde oxidase/xanthine dehydrogenase, molybdopterin binding domain"/>
    <property type="match status" value="2"/>
</dbReference>
<feature type="domain" description="Aldehyde oxidase/xanthine dehydrogenase first molybdopterin binding" evidence="2">
    <location>
        <begin position="66"/>
        <end position="220"/>
    </location>
</feature>
<sequence>MGRVRRRHREGRAGNQHRDADRVRPAVPGPGRDPPRGGTGRASRAPRQGTGREGGAAGRAFKRIGIDKGDVDAAFLRDDVIVVEGSWETGAQEQLYIEPQGMVAVATPDAVTVWGSLQCPYYVHKALGPVLGLPPEKVRVIQTVTGGGFGGKEEYPNVIAGHAALLSWKAGGRPVKLVYDRLEDMWATTKRHPSRTTIRSGFTKDGRLLGLHVTIEMDGG</sequence>
<dbReference type="Proteomes" id="UP000319836">
    <property type="component" value="Unassembled WGS sequence"/>
</dbReference>
<evidence type="ECO:0000259" key="2">
    <source>
        <dbReference type="Pfam" id="PF02738"/>
    </source>
</evidence>
<dbReference type="InterPro" id="IPR016208">
    <property type="entry name" value="Ald_Oxase/xanthine_DH-like"/>
</dbReference>
<dbReference type="PANTHER" id="PTHR11908:SF157">
    <property type="entry name" value="XANTHINE DEHYDROGENASE SUBUNIT D-RELATED"/>
    <property type="match status" value="1"/>
</dbReference>
<feature type="compositionally biased region" description="Basic residues" evidence="1">
    <location>
        <begin position="1"/>
        <end position="10"/>
    </location>
</feature>
<dbReference type="GO" id="GO:0005506">
    <property type="term" value="F:iron ion binding"/>
    <property type="evidence" value="ECO:0007669"/>
    <property type="project" value="InterPro"/>
</dbReference>
<gene>
    <name evidence="3" type="ORF">E6K80_09395</name>
</gene>
<dbReference type="EMBL" id="VBPA01000231">
    <property type="protein sequence ID" value="TMQ70129.1"/>
    <property type="molecule type" value="Genomic_DNA"/>
</dbReference>
<evidence type="ECO:0000313" key="4">
    <source>
        <dbReference type="Proteomes" id="UP000319836"/>
    </source>
</evidence>
<dbReference type="GO" id="GO:0016491">
    <property type="term" value="F:oxidoreductase activity"/>
    <property type="evidence" value="ECO:0007669"/>
    <property type="project" value="InterPro"/>
</dbReference>
<evidence type="ECO:0000313" key="3">
    <source>
        <dbReference type="EMBL" id="TMQ70129.1"/>
    </source>
</evidence>
<feature type="region of interest" description="Disordered" evidence="1">
    <location>
        <begin position="1"/>
        <end position="58"/>
    </location>
</feature>
<name>A0A538U2Z0_UNCEI</name>
<dbReference type="PANTHER" id="PTHR11908">
    <property type="entry name" value="XANTHINE DEHYDROGENASE"/>
    <property type="match status" value="1"/>
</dbReference>
<dbReference type="SUPFAM" id="SSF56003">
    <property type="entry name" value="Molybdenum cofactor-binding domain"/>
    <property type="match status" value="1"/>
</dbReference>
<dbReference type="InterPro" id="IPR037165">
    <property type="entry name" value="AldOxase/xan_DH_Mopterin-bd_sf"/>
</dbReference>
<organism evidence="3 4">
    <name type="scientific">Eiseniibacteriota bacterium</name>
    <dbReference type="NCBI Taxonomy" id="2212470"/>
    <lineage>
        <taxon>Bacteria</taxon>
        <taxon>Candidatus Eiseniibacteriota</taxon>
    </lineage>
</organism>
<dbReference type="Pfam" id="PF02738">
    <property type="entry name" value="MoCoBD_1"/>
    <property type="match status" value="1"/>
</dbReference>
<reference evidence="3 4" key="1">
    <citation type="journal article" date="2019" name="Nat. Microbiol.">
        <title>Mediterranean grassland soil C-N compound turnover is dependent on rainfall and depth, and is mediated by genomically divergent microorganisms.</title>
        <authorList>
            <person name="Diamond S."/>
            <person name="Andeer P.F."/>
            <person name="Li Z."/>
            <person name="Crits-Christoph A."/>
            <person name="Burstein D."/>
            <person name="Anantharaman K."/>
            <person name="Lane K.R."/>
            <person name="Thomas B.C."/>
            <person name="Pan C."/>
            <person name="Northen T.R."/>
            <person name="Banfield J.F."/>
        </authorList>
    </citation>
    <scope>NUCLEOTIDE SEQUENCE [LARGE SCALE GENOMIC DNA]</scope>
    <source>
        <strain evidence="3">WS_10</strain>
    </source>
</reference>
<protein>
    <recommendedName>
        <fullName evidence="2">Aldehyde oxidase/xanthine dehydrogenase first molybdopterin binding domain-containing protein</fullName>
    </recommendedName>
</protein>
<proteinExistence type="predicted"/>
<dbReference type="AlphaFoldDB" id="A0A538U2Z0"/>